<comment type="caution">
    <text evidence="1">The sequence shown here is derived from an EMBL/GenBank/DDBJ whole genome shotgun (WGS) entry which is preliminary data.</text>
</comment>
<keyword evidence="2" id="KW-1185">Reference proteome</keyword>
<organism evidence="1 2">
    <name type="scientific">Cronartium quercuum f. sp. fusiforme G11</name>
    <dbReference type="NCBI Taxonomy" id="708437"/>
    <lineage>
        <taxon>Eukaryota</taxon>
        <taxon>Fungi</taxon>
        <taxon>Dikarya</taxon>
        <taxon>Basidiomycota</taxon>
        <taxon>Pucciniomycotina</taxon>
        <taxon>Pucciniomycetes</taxon>
        <taxon>Pucciniales</taxon>
        <taxon>Coleosporiaceae</taxon>
        <taxon>Cronartium</taxon>
    </lineage>
</organism>
<evidence type="ECO:0000313" key="1">
    <source>
        <dbReference type="EMBL" id="KAG0139830.1"/>
    </source>
</evidence>
<dbReference type="AlphaFoldDB" id="A0A9P6N5Q2"/>
<sequence length="267" mass="30992">MNNLIASCYFIDPYGKFSNRKGDQKSETQVQLHISLIFLKAQARKLFGTRGVPLNRPPYVTTGKKISDAFAKLEKGQAAAISQLRSRHSPLRHYLKRIQAEKTAMYPHCELTETTAHFLVYCKAYVKARRKLWNRLRKDKIRMDYKNAAKLLDIPSFFKHLWGSLVNFAQSPNRRLGGTHEEPKRTPHDKPSAIWEIMNSYFRPWPRHNNKKRSFTYRVGFPIFRVLSDLTTVQSKLIVGILERGHKEELVAVRRPAQSAFQSPPFP</sequence>
<gene>
    <name evidence="1" type="ORF">CROQUDRAFT_100990</name>
</gene>
<evidence type="ECO:0000313" key="2">
    <source>
        <dbReference type="Proteomes" id="UP000886653"/>
    </source>
</evidence>
<protein>
    <submittedName>
        <fullName evidence="1">Uncharacterized protein</fullName>
    </submittedName>
</protein>
<name>A0A9P6N5Q2_9BASI</name>
<dbReference type="EMBL" id="MU167516">
    <property type="protein sequence ID" value="KAG0139830.1"/>
    <property type="molecule type" value="Genomic_DNA"/>
</dbReference>
<reference evidence="1" key="1">
    <citation type="submission" date="2013-11" db="EMBL/GenBank/DDBJ databases">
        <title>Genome sequence of the fusiform rust pathogen reveals effectors for host alternation and coevolution with pine.</title>
        <authorList>
            <consortium name="DOE Joint Genome Institute"/>
            <person name="Smith K."/>
            <person name="Pendleton A."/>
            <person name="Kubisiak T."/>
            <person name="Anderson C."/>
            <person name="Salamov A."/>
            <person name="Aerts A."/>
            <person name="Riley R."/>
            <person name="Clum A."/>
            <person name="Lindquist E."/>
            <person name="Ence D."/>
            <person name="Campbell M."/>
            <person name="Kronenberg Z."/>
            <person name="Feau N."/>
            <person name="Dhillon B."/>
            <person name="Hamelin R."/>
            <person name="Burleigh J."/>
            <person name="Smith J."/>
            <person name="Yandell M."/>
            <person name="Nelson C."/>
            <person name="Grigoriev I."/>
            <person name="Davis J."/>
        </authorList>
    </citation>
    <scope>NUCLEOTIDE SEQUENCE</scope>
    <source>
        <strain evidence="1">G11</strain>
    </source>
</reference>
<accession>A0A9P6N5Q2</accession>
<proteinExistence type="predicted"/>
<dbReference type="Proteomes" id="UP000886653">
    <property type="component" value="Unassembled WGS sequence"/>
</dbReference>